<dbReference type="PROSITE" id="PS50110">
    <property type="entry name" value="RESPONSE_REGULATORY"/>
    <property type="match status" value="1"/>
</dbReference>
<dbReference type="SUPFAM" id="SSF52172">
    <property type="entry name" value="CheY-like"/>
    <property type="match status" value="1"/>
</dbReference>
<reference evidence="3 4" key="1">
    <citation type="submission" date="2018-12" db="EMBL/GenBank/DDBJ databases">
        <title>Draft Genome Sequence of Chryseobacterium arthrosphaerae strain ED882-96 Isolated from the Blood of a Patient with Liver Cirrhosis in Taiwan.</title>
        <authorList>
            <person name="Lin J.-N."/>
            <person name="Lai C.-H."/>
            <person name="Yang C.-H."/>
            <person name="Huang Y.-H."/>
        </authorList>
    </citation>
    <scope>NUCLEOTIDE SEQUENCE [LARGE SCALE GENOMIC DNA]</scope>
    <source>
        <strain evidence="3 4">ED882-96</strain>
    </source>
</reference>
<dbReference type="Gene3D" id="3.40.50.2300">
    <property type="match status" value="1"/>
</dbReference>
<dbReference type="AlphaFoldDB" id="A0A3S0Q588"/>
<proteinExistence type="predicted"/>
<organism evidence="3 4">
    <name type="scientific">Chryseobacterium arthrosphaerae</name>
    <dbReference type="NCBI Taxonomy" id="651561"/>
    <lineage>
        <taxon>Bacteria</taxon>
        <taxon>Pseudomonadati</taxon>
        <taxon>Bacteroidota</taxon>
        <taxon>Flavobacteriia</taxon>
        <taxon>Flavobacteriales</taxon>
        <taxon>Weeksellaceae</taxon>
        <taxon>Chryseobacterium group</taxon>
        <taxon>Chryseobacterium</taxon>
    </lineage>
</organism>
<evidence type="ECO:0000256" key="1">
    <source>
        <dbReference type="PROSITE-ProRule" id="PRU00169"/>
    </source>
</evidence>
<feature type="domain" description="Response regulatory" evidence="2">
    <location>
        <begin position="1"/>
        <end position="40"/>
    </location>
</feature>
<accession>A0A3S0Q588</accession>
<evidence type="ECO:0000259" key="2">
    <source>
        <dbReference type="PROSITE" id="PS50110"/>
    </source>
</evidence>
<name>A0A3S0Q588_9FLAO</name>
<dbReference type="GO" id="GO:0000160">
    <property type="term" value="P:phosphorelay signal transduction system"/>
    <property type="evidence" value="ECO:0007669"/>
    <property type="project" value="InterPro"/>
</dbReference>
<dbReference type="Proteomes" id="UP000276953">
    <property type="component" value="Unassembled WGS sequence"/>
</dbReference>
<sequence length="42" mass="4943">MIFITAYENYAIQAIRNGATDYLLKPIKKSILFLRSIKPWKI</sequence>
<dbReference type="InterPro" id="IPR001789">
    <property type="entry name" value="Sig_transdc_resp-reg_receiver"/>
</dbReference>
<dbReference type="InterPro" id="IPR011006">
    <property type="entry name" value="CheY-like_superfamily"/>
</dbReference>
<dbReference type="EMBL" id="RYFC01000003">
    <property type="protein sequence ID" value="RTZ46848.1"/>
    <property type="molecule type" value="Genomic_DNA"/>
</dbReference>
<comment type="caution">
    <text evidence="3">The sequence shown here is derived from an EMBL/GenBank/DDBJ whole genome shotgun (WGS) entry which is preliminary data.</text>
</comment>
<protein>
    <recommendedName>
        <fullName evidence="2">Response regulatory domain-containing protein</fullName>
    </recommendedName>
</protein>
<comment type="caution">
    <text evidence="1">Lacks conserved residue(s) required for the propagation of feature annotation.</text>
</comment>
<gene>
    <name evidence="3" type="ORF">EJ377_19515</name>
</gene>
<evidence type="ECO:0000313" key="4">
    <source>
        <dbReference type="Proteomes" id="UP000276953"/>
    </source>
</evidence>
<evidence type="ECO:0000313" key="3">
    <source>
        <dbReference type="EMBL" id="RTZ46848.1"/>
    </source>
</evidence>